<evidence type="ECO:0000313" key="3">
    <source>
        <dbReference type="Proteomes" id="UP000716446"/>
    </source>
</evidence>
<keyword evidence="1" id="KW-0812">Transmembrane</keyword>
<dbReference type="AlphaFoldDB" id="A0A9N8J8X7"/>
<proteinExistence type="predicted"/>
<protein>
    <submittedName>
        <fullName evidence="2">Uncharacterized protein</fullName>
    </submittedName>
</protein>
<dbReference type="InterPro" id="IPR050524">
    <property type="entry name" value="APC_YAT"/>
</dbReference>
<feature type="transmembrane region" description="Helical" evidence="1">
    <location>
        <begin position="39"/>
        <end position="60"/>
    </location>
</feature>
<dbReference type="PANTHER" id="PTHR43341">
    <property type="entry name" value="AMINO ACID PERMEASE"/>
    <property type="match status" value="1"/>
</dbReference>
<gene>
    <name evidence="2" type="ORF">AWRI4619_LOCUS1286</name>
</gene>
<feature type="transmembrane region" description="Helical" evidence="1">
    <location>
        <begin position="66"/>
        <end position="89"/>
    </location>
</feature>
<keyword evidence="1" id="KW-0472">Membrane</keyword>
<reference evidence="2" key="1">
    <citation type="submission" date="2020-06" db="EMBL/GenBank/DDBJ databases">
        <authorList>
            <person name="Onetto C."/>
        </authorList>
    </citation>
    <scope>NUCLEOTIDE SEQUENCE</scope>
</reference>
<comment type="caution">
    <text evidence="2">The sequence shown here is derived from an EMBL/GenBank/DDBJ whole genome shotgun (WGS) entry which is preliminary data.</text>
</comment>
<evidence type="ECO:0000313" key="2">
    <source>
        <dbReference type="EMBL" id="CAD0082719.1"/>
    </source>
</evidence>
<accession>A0A9N8J8X7</accession>
<organism evidence="2 3">
    <name type="scientific">Aureobasidium vineae</name>
    <dbReference type="NCBI Taxonomy" id="2773715"/>
    <lineage>
        <taxon>Eukaryota</taxon>
        <taxon>Fungi</taxon>
        <taxon>Dikarya</taxon>
        <taxon>Ascomycota</taxon>
        <taxon>Pezizomycotina</taxon>
        <taxon>Dothideomycetes</taxon>
        <taxon>Dothideomycetidae</taxon>
        <taxon>Dothideales</taxon>
        <taxon>Saccotheciaceae</taxon>
        <taxon>Aureobasidium</taxon>
    </lineage>
</organism>
<dbReference type="GO" id="GO:0016020">
    <property type="term" value="C:membrane"/>
    <property type="evidence" value="ECO:0007669"/>
    <property type="project" value="TreeGrafter"/>
</dbReference>
<dbReference type="EMBL" id="CAIJEN010000001">
    <property type="protein sequence ID" value="CAD0082719.1"/>
    <property type="molecule type" value="Genomic_DNA"/>
</dbReference>
<keyword evidence="3" id="KW-1185">Reference proteome</keyword>
<keyword evidence="1" id="KW-1133">Transmembrane helix</keyword>
<name>A0A9N8J8X7_9PEZI</name>
<dbReference type="Proteomes" id="UP000716446">
    <property type="component" value="Unassembled WGS sequence"/>
</dbReference>
<evidence type="ECO:0000256" key="1">
    <source>
        <dbReference type="SAM" id="Phobius"/>
    </source>
</evidence>
<dbReference type="PANTHER" id="PTHR43341:SF15">
    <property type="entry name" value="GENERAL AMINO ACID PERMEASE AGP2"/>
    <property type="match status" value="1"/>
</dbReference>
<sequence>MLNWVIISGTWIRFNAAIKAQHIDRQIYLPNLSRWQPYAAHWTFFWASVFLWVQGYAVFLKGKWSVATFIFNYGIIALAGGIGLIWKIVKRTHFQRSKEVDLVSGCDFFDALTDYYRDRRETDGVTQGNWKRRVMDKLF</sequence>
<dbReference type="GO" id="GO:0015171">
    <property type="term" value="F:amino acid transmembrane transporter activity"/>
    <property type="evidence" value="ECO:0007669"/>
    <property type="project" value="TreeGrafter"/>
</dbReference>